<keyword evidence="2" id="KW-1185">Reference proteome</keyword>
<dbReference type="EMBL" id="JACCBB010000002">
    <property type="protein sequence ID" value="NYD25132.1"/>
    <property type="molecule type" value="Genomic_DNA"/>
</dbReference>
<name>A0A7Y9J398_9ACTN</name>
<organism evidence="1 2">
    <name type="scientific">Kineococcus aurantiacus</name>
    <dbReference type="NCBI Taxonomy" id="37633"/>
    <lineage>
        <taxon>Bacteria</taxon>
        <taxon>Bacillati</taxon>
        <taxon>Actinomycetota</taxon>
        <taxon>Actinomycetes</taxon>
        <taxon>Kineosporiales</taxon>
        <taxon>Kineosporiaceae</taxon>
        <taxon>Kineococcus</taxon>
    </lineage>
</organism>
<dbReference type="Gene3D" id="3.40.50.720">
    <property type="entry name" value="NAD(P)-binding Rossmann-like Domain"/>
    <property type="match status" value="1"/>
</dbReference>
<comment type="caution">
    <text evidence="1">The sequence shown here is derived from an EMBL/GenBank/DDBJ whole genome shotgun (WGS) entry which is preliminary data.</text>
</comment>
<dbReference type="InterPro" id="IPR002347">
    <property type="entry name" value="SDR_fam"/>
</dbReference>
<gene>
    <name evidence="1" type="ORF">BJ968_004741</name>
</gene>
<dbReference type="InterPro" id="IPR036291">
    <property type="entry name" value="NAD(P)-bd_dom_sf"/>
</dbReference>
<dbReference type="AlphaFoldDB" id="A0A7Y9J398"/>
<dbReference type="RefSeq" id="WP_425491599.1">
    <property type="nucleotide sequence ID" value="NZ_BAAAGN010000024.1"/>
</dbReference>
<dbReference type="Proteomes" id="UP000521922">
    <property type="component" value="Unassembled WGS sequence"/>
</dbReference>
<dbReference type="SUPFAM" id="SSF51735">
    <property type="entry name" value="NAD(P)-binding Rossmann-fold domains"/>
    <property type="match status" value="1"/>
</dbReference>
<dbReference type="Pfam" id="PF13561">
    <property type="entry name" value="adh_short_C2"/>
    <property type="match status" value="1"/>
</dbReference>
<accession>A0A7Y9J398</accession>
<reference evidence="1 2" key="1">
    <citation type="submission" date="2020-07" db="EMBL/GenBank/DDBJ databases">
        <title>Sequencing the genomes of 1000 actinobacteria strains.</title>
        <authorList>
            <person name="Klenk H.-P."/>
        </authorList>
    </citation>
    <scope>NUCLEOTIDE SEQUENCE [LARGE SCALE GENOMIC DNA]</scope>
    <source>
        <strain evidence="1 2">DSM 7487</strain>
    </source>
</reference>
<protein>
    <submittedName>
        <fullName evidence="1">NAD(P)-dependent dehydrogenase (Short-subunit alcohol dehydrogenase family)</fullName>
    </submittedName>
</protein>
<proteinExistence type="predicted"/>
<evidence type="ECO:0000313" key="2">
    <source>
        <dbReference type="Proteomes" id="UP000521922"/>
    </source>
</evidence>
<evidence type="ECO:0000313" key="1">
    <source>
        <dbReference type="EMBL" id="NYD25132.1"/>
    </source>
</evidence>
<sequence>MKTPMVSGFFDEAFLTDAEAQRKYQPSGLIEAEEVAEVAVFLVSDESRKMTGSAVMVDGGYTAL</sequence>